<dbReference type="Proteomes" id="UP001219605">
    <property type="component" value="Chromosome"/>
</dbReference>
<protein>
    <submittedName>
        <fullName evidence="1">Uncharacterized protein</fullName>
    </submittedName>
</protein>
<evidence type="ECO:0000313" key="1">
    <source>
        <dbReference type="EMBL" id="WDZ85257.1"/>
    </source>
</evidence>
<dbReference type="EMBL" id="CP118615">
    <property type="protein sequence ID" value="WDZ85257.1"/>
    <property type="molecule type" value="Genomic_DNA"/>
</dbReference>
<gene>
    <name evidence="1" type="ORF">PVK37_01970</name>
</gene>
<accession>A0ABY7ZSX2</accession>
<reference evidence="1 2" key="1">
    <citation type="submission" date="2023-02" db="EMBL/GenBank/DDBJ databases">
        <authorList>
            <person name="Mo P."/>
        </authorList>
    </citation>
    <scope>NUCLEOTIDE SEQUENCE [LARGE SCALE GENOMIC DNA]</scope>
    <source>
        <strain evidence="1 2">HUAS 3</strain>
    </source>
</reference>
<dbReference type="RefSeq" id="WP_275031954.1">
    <property type="nucleotide sequence ID" value="NZ_CP118615.1"/>
</dbReference>
<sequence>MVGLLTAWRAVVGVLAVRSDGGGRWPALGWWSGGAALGWPLGR</sequence>
<evidence type="ECO:0000313" key="2">
    <source>
        <dbReference type="Proteomes" id="UP001219605"/>
    </source>
</evidence>
<keyword evidence="2" id="KW-1185">Reference proteome</keyword>
<proteinExistence type="predicted"/>
<name>A0ABY7ZSX2_9ACTN</name>
<organism evidence="1 2">
    <name type="scientific">Micromonospora cathayae</name>
    <dbReference type="NCBI Taxonomy" id="3028804"/>
    <lineage>
        <taxon>Bacteria</taxon>
        <taxon>Bacillati</taxon>
        <taxon>Actinomycetota</taxon>
        <taxon>Actinomycetes</taxon>
        <taxon>Micromonosporales</taxon>
        <taxon>Micromonosporaceae</taxon>
        <taxon>Micromonospora</taxon>
    </lineage>
</organism>